<keyword evidence="2" id="KW-1185">Reference proteome</keyword>
<sequence>MVWGLFPADSFSGEDKHYVFLKGNYKVGRKGCDIIINKDKGVSRIHAEIFVDEMISLSSLQNESSNTSTTTKVRIKDCSKYGTFIARDSGSKEKVHEFPNKETVLKDGNLVSFGTGNATYRFCHVPLVLFVCGTDSFQGIASLQDQISSIGASISSKLCQECTHILVRRHMPVEGELLDAIVAKKPLVDDSWLEIAAEKSIRTEFPGCNFHVKLTVEGVSVELVNLETRENCLGGYTFLLDSPCKYKYGVKLQSLLEACGAKTLSTESFFSSSQGLECGEHNHVVYVIPRRSEDCSNSMNKGSSLSRVNEKDLICAVLSGHLDPSVLISTSSPVLISSSCSTDETVVADSDVEVEAETASSSHATVAVNKKEALTHLSKEEIFINHDASRLDDSHGVGFGNRNNSIANKSEDNHGTGFKDRNSSIENRSGNIHCAGFRDGNNSMAASREKADYLECENSDIIYSQVLVVRDLNVSATKSSTANNGVVNFKRFRKTNTQSGNSFGSLIPFSKYPFKDCDYGNEEMVESVKEEKKRKQMEAIAEDLFNPEKGKRRGVPGALHGLLTRG</sequence>
<name>A0ACC1X2Q5_MELAZ</name>
<reference evidence="1 2" key="1">
    <citation type="journal article" date="2023" name="Science">
        <title>Complex scaffold remodeling in plant triterpene biosynthesis.</title>
        <authorList>
            <person name="De La Pena R."/>
            <person name="Hodgson H."/>
            <person name="Liu J.C."/>
            <person name="Stephenson M.J."/>
            <person name="Martin A.C."/>
            <person name="Owen C."/>
            <person name="Harkess A."/>
            <person name="Leebens-Mack J."/>
            <person name="Jimenez L.E."/>
            <person name="Osbourn A."/>
            <person name="Sattely E.S."/>
        </authorList>
    </citation>
    <scope>NUCLEOTIDE SEQUENCE [LARGE SCALE GENOMIC DNA]</scope>
    <source>
        <strain evidence="2">cv. JPN11</strain>
        <tissue evidence="1">Leaf</tissue>
    </source>
</reference>
<dbReference type="Proteomes" id="UP001164539">
    <property type="component" value="Chromosome 12"/>
</dbReference>
<evidence type="ECO:0000313" key="1">
    <source>
        <dbReference type="EMBL" id="KAJ4705691.1"/>
    </source>
</evidence>
<gene>
    <name evidence="1" type="ORF">OWV82_022435</name>
</gene>
<comment type="caution">
    <text evidence="1">The sequence shown here is derived from an EMBL/GenBank/DDBJ whole genome shotgun (WGS) entry which is preliminary data.</text>
</comment>
<proteinExistence type="predicted"/>
<dbReference type="EMBL" id="CM051405">
    <property type="protein sequence ID" value="KAJ4705691.1"/>
    <property type="molecule type" value="Genomic_DNA"/>
</dbReference>
<organism evidence="1 2">
    <name type="scientific">Melia azedarach</name>
    <name type="common">Chinaberry tree</name>
    <dbReference type="NCBI Taxonomy" id="155640"/>
    <lineage>
        <taxon>Eukaryota</taxon>
        <taxon>Viridiplantae</taxon>
        <taxon>Streptophyta</taxon>
        <taxon>Embryophyta</taxon>
        <taxon>Tracheophyta</taxon>
        <taxon>Spermatophyta</taxon>
        <taxon>Magnoliopsida</taxon>
        <taxon>eudicotyledons</taxon>
        <taxon>Gunneridae</taxon>
        <taxon>Pentapetalae</taxon>
        <taxon>rosids</taxon>
        <taxon>malvids</taxon>
        <taxon>Sapindales</taxon>
        <taxon>Meliaceae</taxon>
        <taxon>Melia</taxon>
    </lineage>
</organism>
<evidence type="ECO:0000313" key="2">
    <source>
        <dbReference type="Proteomes" id="UP001164539"/>
    </source>
</evidence>
<protein>
    <submittedName>
        <fullName evidence="1">Nijmegen breakage syndrome 1 protein</fullName>
    </submittedName>
</protein>
<accession>A0ACC1X2Q5</accession>